<comment type="caution">
    <text evidence="1">The sequence shown here is derived from an EMBL/GenBank/DDBJ whole genome shotgun (WGS) entry which is preliminary data.</text>
</comment>
<gene>
    <name evidence="1" type="ORF">GCM10009416_46190</name>
</gene>
<name>A0ABP3R5A6_9PROT</name>
<sequence length="153" mass="17622">MVPILWILVRYPDGRREPEAFLCTDTEASPRDVLELFSRRWAMETTYEEARAHLGVETQRQWSDPAVLRTTPLLLGLYSIVALYVHQHAERLALSPRRAAWYPKPAATFADALARLRRHLWFEHLVTSVGESDMTEPIPPKVRRLVEAACYAP</sequence>
<dbReference type="Proteomes" id="UP001501588">
    <property type="component" value="Unassembled WGS sequence"/>
</dbReference>
<reference evidence="2" key="1">
    <citation type="journal article" date="2019" name="Int. J. Syst. Evol. Microbiol.">
        <title>The Global Catalogue of Microorganisms (GCM) 10K type strain sequencing project: providing services to taxonomists for standard genome sequencing and annotation.</title>
        <authorList>
            <consortium name="The Broad Institute Genomics Platform"/>
            <consortium name="The Broad Institute Genome Sequencing Center for Infectious Disease"/>
            <person name="Wu L."/>
            <person name="Ma J."/>
        </authorList>
    </citation>
    <scope>NUCLEOTIDE SEQUENCE [LARGE SCALE GENOMIC DNA]</scope>
    <source>
        <strain evidence="2">JCM 9933</strain>
    </source>
</reference>
<evidence type="ECO:0008006" key="3">
    <source>
        <dbReference type="Google" id="ProtNLM"/>
    </source>
</evidence>
<protein>
    <recommendedName>
        <fullName evidence="3">Transposase IS4-like domain-containing protein</fullName>
    </recommendedName>
</protein>
<dbReference type="EMBL" id="BAAAFZ010000089">
    <property type="protein sequence ID" value="GAA0603288.1"/>
    <property type="molecule type" value="Genomic_DNA"/>
</dbReference>
<evidence type="ECO:0000313" key="2">
    <source>
        <dbReference type="Proteomes" id="UP001501588"/>
    </source>
</evidence>
<accession>A0ABP3R5A6</accession>
<evidence type="ECO:0000313" key="1">
    <source>
        <dbReference type="EMBL" id="GAA0603288.1"/>
    </source>
</evidence>
<proteinExistence type="predicted"/>
<organism evidence="1 2">
    <name type="scientific">Craurococcus roseus</name>
    <dbReference type="NCBI Taxonomy" id="77585"/>
    <lineage>
        <taxon>Bacteria</taxon>
        <taxon>Pseudomonadati</taxon>
        <taxon>Pseudomonadota</taxon>
        <taxon>Alphaproteobacteria</taxon>
        <taxon>Acetobacterales</taxon>
        <taxon>Acetobacteraceae</taxon>
        <taxon>Craurococcus</taxon>
    </lineage>
</organism>
<keyword evidence="2" id="KW-1185">Reference proteome</keyword>